<dbReference type="Gene3D" id="1.10.630.10">
    <property type="entry name" value="Cytochrome P450"/>
    <property type="match status" value="1"/>
</dbReference>
<dbReference type="eggNOG" id="COG2124">
    <property type="taxonomic scope" value="Bacteria"/>
</dbReference>
<protein>
    <submittedName>
        <fullName evidence="3">Putative cytochrome P450 hydroxylase</fullName>
    </submittedName>
</protein>
<dbReference type="SUPFAM" id="SSF48264">
    <property type="entry name" value="Cytochrome P450"/>
    <property type="match status" value="1"/>
</dbReference>
<comment type="similarity">
    <text evidence="1 2">Belongs to the cytochrome P450 family.</text>
</comment>
<reference evidence="3 4" key="1">
    <citation type="journal article" date="2014" name="Genome Announc.">
        <title>Draft Genome Sequence of the Antitrypanosomally Active Sponge-Associated Bacterium Actinokineospora sp. Strain EG49.</title>
        <authorList>
            <person name="Harjes J."/>
            <person name="Ryu T."/>
            <person name="Abdelmohsen U.R."/>
            <person name="Moitinho-Silva L."/>
            <person name="Horn H."/>
            <person name="Ravasi T."/>
            <person name="Hentschel U."/>
        </authorList>
    </citation>
    <scope>NUCLEOTIDE SEQUENCE [LARGE SCALE GENOMIC DNA]</scope>
    <source>
        <strain evidence="3 4">EG49</strain>
    </source>
</reference>
<keyword evidence="2" id="KW-0560">Oxidoreductase</keyword>
<dbReference type="OrthoDB" id="3209493at2"/>
<dbReference type="EMBL" id="AYXG01000131">
    <property type="protein sequence ID" value="EWC61067.1"/>
    <property type="molecule type" value="Genomic_DNA"/>
</dbReference>
<keyword evidence="4" id="KW-1185">Reference proteome</keyword>
<keyword evidence="2" id="KW-0503">Monooxygenase</keyword>
<evidence type="ECO:0000256" key="2">
    <source>
        <dbReference type="RuleBase" id="RU000461"/>
    </source>
</evidence>
<dbReference type="PATRIC" id="fig|909613.9.peg.3639"/>
<dbReference type="GO" id="GO:0004497">
    <property type="term" value="F:monooxygenase activity"/>
    <property type="evidence" value="ECO:0007669"/>
    <property type="project" value="UniProtKB-KW"/>
</dbReference>
<evidence type="ECO:0000256" key="1">
    <source>
        <dbReference type="ARBA" id="ARBA00010617"/>
    </source>
</evidence>
<dbReference type="InterPro" id="IPR017972">
    <property type="entry name" value="Cyt_P450_CS"/>
</dbReference>
<dbReference type="AlphaFoldDB" id="W7IW95"/>
<dbReference type="PRINTS" id="PR00385">
    <property type="entry name" value="P450"/>
</dbReference>
<dbReference type="GO" id="GO:0005506">
    <property type="term" value="F:iron ion binding"/>
    <property type="evidence" value="ECO:0007669"/>
    <property type="project" value="InterPro"/>
</dbReference>
<gene>
    <name evidence="3" type="ORF">UO65_3638</name>
</gene>
<dbReference type="InterPro" id="IPR036396">
    <property type="entry name" value="Cyt_P450_sf"/>
</dbReference>
<dbReference type="RefSeq" id="WP_035283978.1">
    <property type="nucleotide sequence ID" value="NZ_AYXG01000131.1"/>
</dbReference>
<dbReference type="Pfam" id="PF00067">
    <property type="entry name" value="p450"/>
    <property type="match status" value="1"/>
</dbReference>
<dbReference type="InterPro" id="IPR001128">
    <property type="entry name" value="Cyt_P450"/>
</dbReference>
<dbReference type="STRING" id="909613.UO65_3638"/>
<dbReference type="PRINTS" id="PR00359">
    <property type="entry name" value="BP450"/>
</dbReference>
<name>W7IW95_9PSEU</name>
<keyword evidence="2" id="KW-0479">Metal-binding</keyword>
<dbReference type="PROSITE" id="PS00086">
    <property type="entry name" value="CYTOCHROME_P450"/>
    <property type="match status" value="1"/>
</dbReference>
<evidence type="ECO:0000313" key="4">
    <source>
        <dbReference type="Proteomes" id="UP000019277"/>
    </source>
</evidence>
<dbReference type="PANTHER" id="PTHR46696">
    <property type="entry name" value="P450, PUTATIVE (EUROFUNG)-RELATED"/>
    <property type="match status" value="1"/>
</dbReference>
<accession>W7IW95</accession>
<dbReference type="InterPro" id="IPR002397">
    <property type="entry name" value="Cyt_P450_B"/>
</dbReference>
<organism evidence="3 4">
    <name type="scientific">Actinokineospora spheciospongiae</name>
    <dbReference type="NCBI Taxonomy" id="909613"/>
    <lineage>
        <taxon>Bacteria</taxon>
        <taxon>Bacillati</taxon>
        <taxon>Actinomycetota</taxon>
        <taxon>Actinomycetes</taxon>
        <taxon>Pseudonocardiales</taxon>
        <taxon>Pseudonocardiaceae</taxon>
        <taxon>Actinokineospora</taxon>
    </lineage>
</organism>
<dbReference type="Proteomes" id="UP000019277">
    <property type="component" value="Unassembled WGS sequence"/>
</dbReference>
<proteinExistence type="inferred from homology"/>
<keyword evidence="2" id="KW-0349">Heme</keyword>
<evidence type="ECO:0000313" key="3">
    <source>
        <dbReference type="EMBL" id="EWC61067.1"/>
    </source>
</evidence>
<keyword evidence="2" id="KW-0408">Iron</keyword>
<dbReference type="GO" id="GO:0016705">
    <property type="term" value="F:oxidoreductase activity, acting on paired donors, with incorporation or reduction of molecular oxygen"/>
    <property type="evidence" value="ECO:0007669"/>
    <property type="project" value="InterPro"/>
</dbReference>
<dbReference type="GO" id="GO:0020037">
    <property type="term" value="F:heme binding"/>
    <property type="evidence" value="ECO:0007669"/>
    <property type="project" value="InterPro"/>
</dbReference>
<comment type="caution">
    <text evidence="3">The sequence shown here is derived from an EMBL/GenBank/DDBJ whole genome shotgun (WGS) entry which is preliminary data.</text>
</comment>
<sequence>MSCPVDRLTADFDHHDPEFTPDLALRVHRAVRERGRVAHSSAHGGMWVLSHHADVDAALRDHETFASGHGVFFPRAAGTPRFAPLEYDPPEQTRYRALMRPPFTPARAKESAAAITGLVAELVRPVVERGHGDLVAELATPLPLAVVGAAVGFSPEARARIRELTSNTWKGMPRDADSGGFWPPFAELFRTEIRRARENPGDDHLSTLVRTRVDGELLTEDDLHVMLVAYAIAGHETTMNTIGHLCWVLARRPDLQDLLREHPDLRPRAVEETLRLWAPVDHGTRFTTREVEVGGTTIPAGARVVLLTGAANRDPAVFDDPDEFRLDRPHNRHLTFGQGVHFCLGAHHARTEFLAVLDELARHGNYRLTAEPTRYFENGRHICVDRLPVEFD</sequence>
<dbReference type="PANTHER" id="PTHR46696:SF6">
    <property type="entry name" value="P450, PUTATIVE (EUROFUNG)-RELATED"/>
    <property type="match status" value="1"/>
</dbReference>